<keyword evidence="3 7" id="KW-0808">Transferase</keyword>
<evidence type="ECO:0000313" key="6">
    <source>
        <dbReference type="EMBL" id="MCG4960056.1"/>
    </source>
</evidence>
<proteinExistence type="predicted"/>
<evidence type="ECO:0000313" key="8">
    <source>
        <dbReference type="EMBL" id="RGY04749.1"/>
    </source>
</evidence>
<sequence length="319" mass="36655">MQPVIYPIEKKKLIAELTEEHFMRKTNKGGNEIYTFDAHSAPNLMQEVGRIRELTFRSAGGGTGKETDIDEFDVDPQTPYQQLIVWDPQEQEIIGGYRYILCDHLSLNAEGEPNLATTELFRFSDQFKSDYLPKMIELGRSFVHPIYQSTRMGRKSVFALDNLWDGLGALTVEHPQIEYFFGKVTMYTSFNIQARNMILYFIDKYFKDTVGLVVPIHPLDIQIDEEQMKKIFIGNNYNEDYKILSHYVRELGENIPPLVNAYMSLSPSMKMFGTAINPGFGGVEESAILIKIADVYEAKKKRHISTYIPRILGRLKGKK</sequence>
<organism evidence="7 9">
    <name type="scientific">Odoribacter splanchnicus</name>
    <dbReference type="NCBI Taxonomy" id="28118"/>
    <lineage>
        <taxon>Bacteria</taxon>
        <taxon>Pseudomonadati</taxon>
        <taxon>Bacteroidota</taxon>
        <taxon>Bacteroidia</taxon>
        <taxon>Bacteroidales</taxon>
        <taxon>Odoribacteraceae</taxon>
        <taxon>Odoribacter</taxon>
    </lineage>
</organism>
<dbReference type="Proteomes" id="UP001199750">
    <property type="component" value="Unassembled WGS sequence"/>
</dbReference>
<dbReference type="InterPro" id="IPR052351">
    <property type="entry name" value="Ornithine_N-alpha-AT"/>
</dbReference>
<keyword evidence="2" id="KW-0444">Lipid biosynthesis</keyword>
<dbReference type="EMBL" id="QSCO01000022">
    <property type="protein sequence ID" value="RGY04749.1"/>
    <property type="molecule type" value="Genomic_DNA"/>
</dbReference>
<dbReference type="Pfam" id="PF13444">
    <property type="entry name" value="Acetyltransf_5"/>
    <property type="match status" value="1"/>
</dbReference>
<dbReference type="GO" id="GO:0006629">
    <property type="term" value="P:lipid metabolic process"/>
    <property type="evidence" value="ECO:0007669"/>
    <property type="project" value="UniProtKB-KW"/>
</dbReference>
<dbReference type="Proteomes" id="UP000283426">
    <property type="component" value="Unassembled WGS sequence"/>
</dbReference>
<reference evidence="9 10" key="1">
    <citation type="submission" date="2018-08" db="EMBL/GenBank/DDBJ databases">
        <title>A genome reference for cultivated species of the human gut microbiota.</title>
        <authorList>
            <person name="Zou Y."/>
            <person name="Xue W."/>
            <person name="Luo G."/>
        </authorList>
    </citation>
    <scope>NUCLEOTIDE SEQUENCE [LARGE SCALE GENOMIC DNA]</scope>
    <source>
        <strain evidence="7 9">AF14-6AC</strain>
        <strain evidence="8 10">OF03-11</strain>
    </source>
</reference>
<gene>
    <name evidence="7" type="ORF">DWW24_18995</name>
    <name evidence="8" type="ORF">DXA53_14845</name>
    <name evidence="6" type="ORF">L0P03_09360</name>
</gene>
<dbReference type="EMBL" id="QRYW01000053">
    <property type="protein sequence ID" value="RGV18861.1"/>
    <property type="molecule type" value="Genomic_DNA"/>
</dbReference>
<keyword evidence="4" id="KW-0443">Lipid metabolism</keyword>
<comment type="caution">
    <text evidence="7">The sequence shown here is derived from an EMBL/GenBank/DDBJ whole genome shotgun (WGS) entry which is preliminary data.</text>
</comment>
<evidence type="ECO:0000256" key="3">
    <source>
        <dbReference type="ARBA" id="ARBA00022679"/>
    </source>
</evidence>
<dbReference type="GeneID" id="61273527"/>
<evidence type="ECO:0000313" key="7">
    <source>
        <dbReference type="EMBL" id="RGV18861.1"/>
    </source>
</evidence>
<evidence type="ECO:0000313" key="9">
    <source>
        <dbReference type="Proteomes" id="UP000283426"/>
    </source>
</evidence>
<dbReference type="AlphaFoldDB" id="A0A3D1UEU3"/>
<dbReference type="OMA" id="KMTMYPS"/>
<comment type="pathway">
    <text evidence="1">Lipid metabolism.</text>
</comment>
<evidence type="ECO:0000256" key="1">
    <source>
        <dbReference type="ARBA" id="ARBA00005189"/>
    </source>
</evidence>
<protein>
    <submittedName>
        <fullName evidence="7">GNAT family N-acetyltransferase</fullName>
    </submittedName>
</protein>
<dbReference type="EMBL" id="JAKNDN010000016">
    <property type="protein sequence ID" value="MCG4960056.1"/>
    <property type="molecule type" value="Genomic_DNA"/>
</dbReference>
<dbReference type="SUPFAM" id="SSF55729">
    <property type="entry name" value="Acyl-CoA N-acyltransferases (Nat)"/>
    <property type="match status" value="1"/>
</dbReference>
<evidence type="ECO:0000256" key="2">
    <source>
        <dbReference type="ARBA" id="ARBA00022516"/>
    </source>
</evidence>
<reference evidence="6" key="2">
    <citation type="submission" date="2022-01" db="EMBL/GenBank/DDBJ databases">
        <title>Collection of gut derived symbiotic bacterial strains cultured from healthy donors.</title>
        <authorList>
            <person name="Lin H."/>
            <person name="Kohout C."/>
            <person name="Waligurski E."/>
            <person name="Pamer E.G."/>
        </authorList>
    </citation>
    <scope>NUCLEOTIDE SEQUENCE</scope>
    <source>
        <strain evidence="6">DFI.1.149</strain>
    </source>
</reference>
<dbReference type="GO" id="GO:0016746">
    <property type="term" value="F:acyltransferase activity"/>
    <property type="evidence" value="ECO:0007669"/>
    <property type="project" value="UniProtKB-KW"/>
</dbReference>
<dbReference type="RefSeq" id="WP_013610621.1">
    <property type="nucleotide sequence ID" value="NZ_JABWDG010000014.1"/>
</dbReference>
<evidence type="ECO:0000256" key="4">
    <source>
        <dbReference type="ARBA" id="ARBA00023098"/>
    </source>
</evidence>
<dbReference type="PANTHER" id="PTHR37323">
    <property type="entry name" value="GCN5-RELATED N-ACETYLTRANSFERASE"/>
    <property type="match status" value="1"/>
</dbReference>
<accession>A0A3D1UEU3</accession>
<dbReference type="Proteomes" id="UP000284434">
    <property type="component" value="Unassembled WGS sequence"/>
</dbReference>
<evidence type="ECO:0000256" key="5">
    <source>
        <dbReference type="ARBA" id="ARBA00023315"/>
    </source>
</evidence>
<evidence type="ECO:0000313" key="10">
    <source>
        <dbReference type="Proteomes" id="UP000284434"/>
    </source>
</evidence>
<keyword evidence="5" id="KW-0012">Acyltransferase</keyword>
<name>A0A3D1UEU3_9BACT</name>
<dbReference type="PANTHER" id="PTHR37323:SF1">
    <property type="entry name" value="L-ORNITHINE N(ALPHA)-ACYLTRANSFERASE"/>
    <property type="match status" value="1"/>
</dbReference>
<dbReference type="Gene3D" id="3.40.630.30">
    <property type="match status" value="1"/>
</dbReference>
<dbReference type="InterPro" id="IPR016181">
    <property type="entry name" value="Acyl_CoA_acyltransferase"/>
</dbReference>